<reference evidence="2" key="1">
    <citation type="journal article" date="2014" name="Int. J. Syst. Evol. Microbiol.">
        <title>Complete genome sequence of Corynebacterium casei LMG S-19264T (=DSM 44701T), isolated from a smear-ripened cheese.</title>
        <authorList>
            <consortium name="US DOE Joint Genome Institute (JGI-PGF)"/>
            <person name="Walter F."/>
            <person name="Albersmeier A."/>
            <person name="Kalinowski J."/>
            <person name="Ruckert C."/>
        </authorList>
    </citation>
    <scope>NUCLEOTIDE SEQUENCE</scope>
    <source>
        <strain evidence="2">NBRC 108769</strain>
    </source>
</reference>
<comment type="caution">
    <text evidence="2">The sequence shown here is derived from an EMBL/GenBank/DDBJ whole genome shotgun (WGS) entry which is preliminary data.</text>
</comment>
<organism evidence="2 3">
    <name type="scientific">Portibacter lacus</name>
    <dbReference type="NCBI Taxonomy" id="1099794"/>
    <lineage>
        <taxon>Bacteria</taxon>
        <taxon>Pseudomonadati</taxon>
        <taxon>Bacteroidota</taxon>
        <taxon>Saprospiria</taxon>
        <taxon>Saprospirales</taxon>
        <taxon>Haliscomenobacteraceae</taxon>
        <taxon>Portibacter</taxon>
    </lineage>
</organism>
<dbReference type="RefSeq" id="WP_235293724.1">
    <property type="nucleotide sequence ID" value="NZ_BSOH01000020.1"/>
</dbReference>
<gene>
    <name evidence="2" type="ORF">GCM10007940_29750</name>
</gene>
<comment type="similarity">
    <text evidence="1">Belongs to the short-chain dehydrogenases/reductases (SDR) family.</text>
</comment>
<evidence type="ECO:0000313" key="2">
    <source>
        <dbReference type="EMBL" id="GLR18359.1"/>
    </source>
</evidence>
<evidence type="ECO:0000313" key="3">
    <source>
        <dbReference type="Proteomes" id="UP001156666"/>
    </source>
</evidence>
<name>A0AA37WGH2_9BACT</name>
<dbReference type="EMBL" id="BSOH01000020">
    <property type="protein sequence ID" value="GLR18359.1"/>
    <property type="molecule type" value="Genomic_DNA"/>
</dbReference>
<proteinExistence type="inferred from homology"/>
<dbReference type="PRINTS" id="PR00081">
    <property type="entry name" value="GDHRDH"/>
</dbReference>
<dbReference type="PANTHER" id="PTHR42879">
    <property type="entry name" value="3-OXOACYL-(ACYL-CARRIER-PROTEIN) REDUCTASE"/>
    <property type="match status" value="1"/>
</dbReference>
<dbReference type="InterPro" id="IPR050259">
    <property type="entry name" value="SDR"/>
</dbReference>
<protein>
    <submittedName>
        <fullName evidence="2">3-oxoacyl-ACP reductase</fullName>
    </submittedName>
</protein>
<dbReference type="Proteomes" id="UP001156666">
    <property type="component" value="Unassembled WGS sequence"/>
</dbReference>
<dbReference type="Gene3D" id="3.40.50.720">
    <property type="entry name" value="NAD(P)-binding Rossmann-like Domain"/>
    <property type="match status" value="1"/>
</dbReference>
<dbReference type="SUPFAM" id="SSF51735">
    <property type="entry name" value="NAD(P)-binding Rossmann-fold domains"/>
    <property type="match status" value="1"/>
</dbReference>
<dbReference type="InterPro" id="IPR036291">
    <property type="entry name" value="NAD(P)-bd_dom_sf"/>
</dbReference>
<keyword evidence="3" id="KW-1185">Reference proteome</keyword>
<reference evidence="2" key="2">
    <citation type="submission" date="2023-01" db="EMBL/GenBank/DDBJ databases">
        <title>Draft genome sequence of Portibacter lacus strain NBRC 108769.</title>
        <authorList>
            <person name="Sun Q."/>
            <person name="Mori K."/>
        </authorList>
    </citation>
    <scope>NUCLEOTIDE SEQUENCE</scope>
    <source>
        <strain evidence="2">NBRC 108769</strain>
    </source>
</reference>
<sequence length="258" mass="28015">MDLGIKDKLFVVTGATSGFGKAIFESLVAEDAHVIINARGEERLIELQKLNKGKIEIVAGDITTDATLSELIRKIGDRKLDGIVVNASGPPAATFQHTDLGDWDDAYALLLRWKVKLTKLILPLMIKNHYGRILFIESISVKQPIENLVLSNSLRMAVVGFMKTLSQEVAQDGITCNILAPGYHSTPAMERLYINKSNLLGINADEARAIFEKEVSVGRLGQTEEFASLATWLLSSLSGYITGQTISVDGGLVKGSMG</sequence>
<dbReference type="PANTHER" id="PTHR42879:SF6">
    <property type="entry name" value="NADPH-DEPENDENT REDUCTASE BACG"/>
    <property type="match status" value="1"/>
</dbReference>
<dbReference type="AlphaFoldDB" id="A0AA37WGH2"/>
<evidence type="ECO:0000256" key="1">
    <source>
        <dbReference type="ARBA" id="ARBA00006484"/>
    </source>
</evidence>
<dbReference type="Pfam" id="PF13561">
    <property type="entry name" value="adh_short_C2"/>
    <property type="match status" value="1"/>
</dbReference>
<accession>A0AA37WGH2</accession>
<dbReference type="InterPro" id="IPR002347">
    <property type="entry name" value="SDR_fam"/>
</dbReference>